<dbReference type="OrthoDB" id="3930934at2"/>
<dbReference type="InterPro" id="IPR013595">
    <property type="entry name" value="Pept_S33_TAP-like_C"/>
</dbReference>
<dbReference type="RefSeq" id="WP_160150483.1">
    <property type="nucleotide sequence ID" value="NZ_FNVT01000010.1"/>
</dbReference>
<dbReference type="EMBL" id="FNVT01000010">
    <property type="protein sequence ID" value="SEG97453.1"/>
    <property type="molecule type" value="Genomic_DNA"/>
</dbReference>
<name>A0A1H6EJG3_9ACTN</name>
<dbReference type="Pfam" id="PF08386">
    <property type="entry name" value="Abhydrolase_4"/>
    <property type="match status" value="1"/>
</dbReference>
<accession>A0A1H6EJG3</accession>
<evidence type="ECO:0000313" key="3">
    <source>
        <dbReference type="Proteomes" id="UP000236732"/>
    </source>
</evidence>
<keyword evidence="3" id="KW-1185">Reference proteome</keyword>
<reference evidence="2 3" key="1">
    <citation type="submission" date="2016-10" db="EMBL/GenBank/DDBJ databases">
        <authorList>
            <person name="de Groot N.N."/>
        </authorList>
    </citation>
    <scope>NUCLEOTIDE SEQUENCE [LARGE SCALE GENOMIC DNA]</scope>
    <source>
        <strain evidence="2 3">CGMCC 4.7037</strain>
    </source>
</reference>
<evidence type="ECO:0000259" key="1">
    <source>
        <dbReference type="Pfam" id="PF08386"/>
    </source>
</evidence>
<sequence length="102" mass="11033">MRRAIHLAAGPAIVAYVYGGRPRSPGASNPQHRLNVSGTPVAWNNAVAGQQPRTTVLEYTGVGHGQYHNSVCARTHIETYLTSLVPPPARTALPSIPRSRRR</sequence>
<evidence type="ECO:0000313" key="2">
    <source>
        <dbReference type="EMBL" id="SEG97453.1"/>
    </source>
</evidence>
<dbReference type="AlphaFoldDB" id="A0A1H6EJG3"/>
<feature type="domain" description="Peptidase S33 tripeptidyl aminopeptidase-like C-terminal" evidence="1">
    <location>
        <begin position="38"/>
        <end position="85"/>
    </location>
</feature>
<dbReference type="Proteomes" id="UP000236732">
    <property type="component" value="Unassembled WGS sequence"/>
</dbReference>
<organism evidence="2 3">
    <name type="scientific">Nonomuraea solani</name>
    <dbReference type="NCBI Taxonomy" id="1144553"/>
    <lineage>
        <taxon>Bacteria</taxon>
        <taxon>Bacillati</taxon>
        <taxon>Actinomycetota</taxon>
        <taxon>Actinomycetes</taxon>
        <taxon>Streptosporangiales</taxon>
        <taxon>Streptosporangiaceae</taxon>
        <taxon>Nonomuraea</taxon>
    </lineage>
</organism>
<proteinExistence type="predicted"/>
<protein>
    <submittedName>
        <fullName evidence="2">TAP-like protein</fullName>
    </submittedName>
</protein>
<gene>
    <name evidence="2" type="ORF">SAMN05444920_110361</name>
</gene>